<feature type="transmembrane region" description="Helical" evidence="1">
    <location>
        <begin position="239"/>
        <end position="256"/>
    </location>
</feature>
<proteinExistence type="predicted"/>
<dbReference type="Pfam" id="PF00892">
    <property type="entry name" value="EamA"/>
    <property type="match status" value="2"/>
</dbReference>
<feature type="transmembrane region" description="Helical" evidence="1">
    <location>
        <begin position="262"/>
        <end position="278"/>
    </location>
</feature>
<feature type="transmembrane region" description="Helical" evidence="1">
    <location>
        <begin position="39"/>
        <end position="57"/>
    </location>
</feature>
<keyword evidence="4" id="KW-1185">Reference proteome</keyword>
<feature type="transmembrane region" description="Helical" evidence="1">
    <location>
        <begin position="12"/>
        <end position="33"/>
    </location>
</feature>
<feature type="transmembrane region" description="Helical" evidence="1">
    <location>
        <begin position="146"/>
        <end position="168"/>
    </location>
</feature>
<feature type="transmembrane region" description="Helical" evidence="1">
    <location>
        <begin position="125"/>
        <end position="140"/>
    </location>
</feature>
<dbReference type="PANTHER" id="PTHR22911:SF103">
    <property type="entry name" value="BLR2811 PROTEIN"/>
    <property type="match status" value="1"/>
</dbReference>
<feature type="domain" description="EamA" evidence="2">
    <location>
        <begin position="16"/>
        <end position="141"/>
    </location>
</feature>
<dbReference type="Proteomes" id="UP001597295">
    <property type="component" value="Unassembled WGS sequence"/>
</dbReference>
<keyword evidence="1" id="KW-0812">Transmembrane</keyword>
<keyword evidence="1" id="KW-1133">Transmembrane helix</keyword>
<dbReference type="RefSeq" id="WP_379878438.1">
    <property type="nucleotide sequence ID" value="NZ_JBHUIP010000016.1"/>
</dbReference>
<feature type="transmembrane region" description="Helical" evidence="1">
    <location>
        <begin position="180"/>
        <end position="200"/>
    </location>
</feature>
<sequence>MSVRPTPLWQPVLATVFVYAGFASMDAIAKHLTGRVEPAMILWTRFAVMFLVMSVLWRRDLRRIPPLLRDRMVIFRSLMPLGSGLFAILSLQRLPLFDATALFYTAPLVTVLLAVWFLKERISRTKLIAVLCGFGGMLLIARPGGALFGCTILLPLACALCFAGNQILTRLVRGYDGRQLLLAGALIGLIAASLPLPFLWRTPDLAAFGWMALAGVLMSGVQTLLLWGLQRAEAARLAPIGYLQVVFALFLGLAIFGEVPDVWSIVGMAIIVASTLAGQRR</sequence>
<feature type="transmembrane region" description="Helical" evidence="1">
    <location>
        <begin position="101"/>
        <end position="118"/>
    </location>
</feature>
<feature type="transmembrane region" description="Helical" evidence="1">
    <location>
        <begin position="78"/>
        <end position="95"/>
    </location>
</feature>
<dbReference type="InterPro" id="IPR000620">
    <property type="entry name" value="EamA_dom"/>
</dbReference>
<organism evidence="3 4">
    <name type="scientific">Lacibacterium aquatile</name>
    <dbReference type="NCBI Taxonomy" id="1168082"/>
    <lineage>
        <taxon>Bacteria</taxon>
        <taxon>Pseudomonadati</taxon>
        <taxon>Pseudomonadota</taxon>
        <taxon>Alphaproteobacteria</taxon>
        <taxon>Rhodospirillales</taxon>
        <taxon>Rhodospirillaceae</taxon>
    </lineage>
</organism>
<dbReference type="InterPro" id="IPR037185">
    <property type="entry name" value="EmrE-like"/>
</dbReference>
<evidence type="ECO:0000313" key="3">
    <source>
        <dbReference type="EMBL" id="MFD2265267.1"/>
    </source>
</evidence>
<feature type="transmembrane region" description="Helical" evidence="1">
    <location>
        <begin position="206"/>
        <end position="227"/>
    </location>
</feature>
<dbReference type="EMBL" id="JBHUIP010000016">
    <property type="protein sequence ID" value="MFD2265267.1"/>
    <property type="molecule type" value="Genomic_DNA"/>
</dbReference>
<accession>A0ABW5DWJ4</accession>
<keyword evidence="1" id="KW-0472">Membrane</keyword>
<dbReference type="PANTHER" id="PTHR22911">
    <property type="entry name" value="ACYL-MALONYL CONDENSING ENZYME-RELATED"/>
    <property type="match status" value="1"/>
</dbReference>
<name>A0ABW5DWJ4_9PROT</name>
<evidence type="ECO:0000259" key="2">
    <source>
        <dbReference type="Pfam" id="PF00892"/>
    </source>
</evidence>
<evidence type="ECO:0000313" key="4">
    <source>
        <dbReference type="Proteomes" id="UP001597295"/>
    </source>
</evidence>
<protein>
    <submittedName>
        <fullName evidence="3">DMT family transporter</fullName>
    </submittedName>
</protein>
<dbReference type="SUPFAM" id="SSF103481">
    <property type="entry name" value="Multidrug resistance efflux transporter EmrE"/>
    <property type="match status" value="2"/>
</dbReference>
<feature type="domain" description="EamA" evidence="2">
    <location>
        <begin position="152"/>
        <end position="276"/>
    </location>
</feature>
<reference evidence="4" key="1">
    <citation type="journal article" date="2019" name="Int. J. Syst. Evol. Microbiol.">
        <title>The Global Catalogue of Microorganisms (GCM) 10K type strain sequencing project: providing services to taxonomists for standard genome sequencing and annotation.</title>
        <authorList>
            <consortium name="The Broad Institute Genomics Platform"/>
            <consortium name="The Broad Institute Genome Sequencing Center for Infectious Disease"/>
            <person name="Wu L."/>
            <person name="Ma J."/>
        </authorList>
    </citation>
    <scope>NUCLEOTIDE SEQUENCE [LARGE SCALE GENOMIC DNA]</scope>
    <source>
        <strain evidence="4">CGMCC 1.19062</strain>
    </source>
</reference>
<evidence type="ECO:0000256" key="1">
    <source>
        <dbReference type="SAM" id="Phobius"/>
    </source>
</evidence>
<gene>
    <name evidence="3" type="ORF">ACFSM5_20355</name>
</gene>
<comment type="caution">
    <text evidence="3">The sequence shown here is derived from an EMBL/GenBank/DDBJ whole genome shotgun (WGS) entry which is preliminary data.</text>
</comment>